<evidence type="ECO:0000256" key="2">
    <source>
        <dbReference type="ARBA" id="ARBA00004236"/>
    </source>
</evidence>
<dbReference type="Proteomes" id="UP000321306">
    <property type="component" value="Unassembled WGS sequence"/>
</dbReference>
<dbReference type="GO" id="GO:0016989">
    <property type="term" value="F:sigma factor antagonist activity"/>
    <property type="evidence" value="ECO:0007669"/>
    <property type="project" value="TreeGrafter"/>
</dbReference>
<keyword evidence="6 10" id="KW-0472">Membrane</keyword>
<name>A0A511MZ49_DEIC1</name>
<dbReference type="Pfam" id="PF10099">
    <property type="entry name" value="RskA_C"/>
    <property type="match status" value="1"/>
</dbReference>
<keyword evidence="13" id="KW-1185">Reference proteome</keyword>
<evidence type="ECO:0000256" key="4">
    <source>
        <dbReference type="ARBA" id="ARBA00022692"/>
    </source>
</evidence>
<dbReference type="InterPro" id="IPR051474">
    <property type="entry name" value="Anti-sigma-K/W_factor"/>
</dbReference>
<evidence type="ECO:0000256" key="1">
    <source>
        <dbReference type="ARBA" id="ARBA00004167"/>
    </source>
</evidence>
<proteinExistence type="predicted"/>
<comment type="subcellular location">
    <subcellularLocation>
        <location evidence="2">Cell membrane</location>
    </subcellularLocation>
    <subcellularLocation>
        <location evidence="1">Membrane</location>
        <topology evidence="1">Single-pass membrane protein</topology>
    </subcellularLocation>
</comment>
<evidence type="ECO:0000256" key="10">
    <source>
        <dbReference type="SAM" id="Phobius"/>
    </source>
</evidence>
<dbReference type="GO" id="GO:0005886">
    <property type="term" value="C:plasma membrane"/>
    <property type="evidence" value="ECO:0007669"/>
    <property type="project" value="UniProtKB-SubCell"/>
</dbReference>
<feature type="transmembrane region" description="Helical" evidence="10">
    <location>
        <begin position="97"/>
        <end position="119"/>
    </location>
</feature>
<evidence type="ECO:0000256" key="9">
    <source>
        <dbReference type="SAM" id="Coils"/>
    </source>
</evidence>
<evidence type="ECO:0000313" key="12">
    <source>
        <dbReference type="EMBL" id="GEM45809.1"/>
    </source>
</evidence>
<evidence type="ECO:0000256" key="8">
    <source>
        <dbReference type="ARBA" id="ARBA00030803"/>
    </source>
</evidence>
<accession>A0A511MZ49</accession>
<reference evidence="12 13" key="1">
    <citation type="submission" date="2019-07" db="EMBL/GenBank/DDBJ databases">
        <title>Whole genome shotgun sequence of Deinococcus cellulosilyticus NBRC 106333.</title>
        <authorList>
            <person name="Hosoyama A."/>
            <person name="Uohara A."/>
            <person name="Ohji S."/>
            <person name="Ichikawa N."/>
        </authorList>
    </citation>
    <scope>NUCLEOTIDE SEQUENCE [LARGE SCALE GENOMIC DNA]</scope>
    <source>
        <strain evidence="12 13">NBRC 106333</strain>
    </source>
</reference>
<sequence>MKYTREQLADYVLGQLEPHEMQEIEQHLQSSESARREVAELQEALFQMAEELPAIPVNPDSWDSIQARLEPRASVEAGTEQPIPPAAPQPSAPRRSLLPMFVGWAAALVLVLAGGWYGLGIYQENQQTRLIESWLEQNQVVKPLRLENQTQIASVAFHQDGQALVIMNQKADAQKSYQVWGIQGGKPVSLGVISSRTFEVNTTGYEAIAVSLEPRGGSPTPTQVLGAVPVG</sequence>
<feature type="domain" description="Anti-sigma K factor RskA C-terminal" evidence="11">
    <location>
        <begin position="103"/>
        <end position="222"/>
    </location>
</feature>
<dbReference type="Gene3D" id="1.10.10.1320">
    <property type="entry name" value="Anti-sigma factor, zinc-finger domain"/>
    <property type="match status" value="1"/>
</dbReference>
<evidence type="ECO:0000256" key="6">
    <source>
        <dbReference type="ARBA" id="ARBA00023136"/>
    </source>
</evidence>
<dbReference type="GO" id="GO:0006417">
    <property type="term" value="P:regulation of translation"/>
    <property type="evidence" value="ECO:0007669"/>
    <property type="project" value="TreeGrafter"/>
</dbReference>
<gene>
    <name evidence="12" type="ORF">DC3_14440</name>
</gene>
<dbReference type="OrthoDB" id="64646at2"/>
<feature type="coiled-coil region" evidence="9">
    <location>
        <begin position="24"/>
        <end position="51"/>
    </location>
</feature>
<dbReference type="PANTHER" id="PTHR37461:SF1">
    <property type="entry name" value="ANTI-SIGMA-K FACTOR RSKA"/>
    <property type="match status" value="1"/>
</dbReference>
<dbReference type="RefSeq" id="WP_146883433.1">
    <property type="nucleotide sequence ID" value="NZ_BJXB01000005.1"/>
</dbReference>
<dbReference type="InterPro" id="IPR041916">
    <property type="entry name" value="Anti_sigma_zinc_sf"/>
</dbReference>
<evidence type="ECO:0000259" key="11">
    <source>
        <dbReference type="Pfam" id="PF10099"/>
    </source>
</evidence>
<evidence type="ECO:0000256" key="3">
    <source>
        <dbReference type="ARBA" id="ARBA00022475"/>
    </source>
</evidence>
<dbReference type="AlphaFoldDB" id="A0A511MZ49"/>
<dbReference type="EMBL" id="BJXB01000005">
    <property type="protein sequence ID" value="GEM45809.1"/>
    <property type="molecule type" value="Genomic_DNA"/>
</dbReference>
<dbReference type="PANTHER" id="PTHR37461">
    <property type="entry name" value="ANTI-SIGMA-K FACTOR RSKA"/>
    <property type="match status" value="1"/>
</dbReference>
<keyword evidence="4 10" id="KW-0812">Transmembrane</keyword>
<evidence type="ECO:0000256" key="5">
    <source>
        <dbReference type="ARBA" id="ARBA00022989"/>
    </source>
</evidence>
<evidence type="ECO:0000313" key="13">
    <source>
        <dbReference type="Proteomes" id="UP000321306"/>
    </source>
</evidence>
<evidence type="ECO:0000256" key="7">
    <source>
        <dbReference type="ARBA" id="ARBA00029829"/>
    </source>
</evidence>
<dbReference type="InterPro" id="IPR018764">
    <property type="entry name" value="RskA_C"/>
</dbReference>
<keyword evidence="5 10" id="KW-1133">Transmembrane helix</keyword>
<keyword evidence="9" id="KW-0175">Coiled coil</keyword>
<keyword evidence="3" id="KW-1003">Cell membrane</keyword>
<protein>
    <recommendedName>
        <fullName evidence="8">Regulator of SigK</fullName>
    </recommendedName>
    <alternativeName>
        <fullName evidence="7">Sigma-K anti-sigma factor RskA</fullName>
    </alternativeName>
</protein>
<organism evidence="12 13">
    <name type="scientific">Deinococcus cellulosilyticus (strain DSM 18568 / NBRC 106333 / KACC 11606 / 5516J-15)</name>
    <dbReference type="NCBI Taxonomy" id="1223518"/>
    <lineage>
        <taxon>Bacteria</taxon>
        <taxon>Thermotogati</taxon>
        <taxon>Deinococcota</taxon>
        <taxon>Deinococci</taxon>
        <taxon>Deinococcales</taxon>
        <taxon>Deinococcaceae</taxon>
        <taxon>Deinococcus</taxon>
    </lineage>
</organism>
<comment type="caution">
    <text evidence="12">The sequence shown here is derived from an EMBL/GenBank/DDBJ whole genome shotgun (WGS) entry which is preliminary data.</text>
</comment>